<comment type="caution">
    <text evidence="2">The sequence shown here is derived from an EMBL/GenBank/DDBJ whole genome shotgun (WGS) entry which is preliminary data.</text>
</comment>
<keyword evidence="1" id="KW-1133">Transmembrane helix</keyword>
<dbReference type="AlphaFoldDB" id="A0A7X6BQ53"/>
<organism evidence="2 3">
    <name type="scientific">Brevundimonas alba</name>
    <dbReference type="NCBI Taxonomy" id="74314"/>
    <lineage>
        <taxon>Bacteria</taxon>
        <taxon>Pseudomonadati</taxon>
        <taxon>Pseudomonadota</taxon>
        <taxon>Alphaproteobacteria</taxon>
        <taxon>Caulobacterales</taxon>
        <taxon>Caulobacteraceae</taxon>
        <taxon>Brevundimonas</taxon>
    </lineage>
</organism>
<dbReference type="Proteomes" id="UP000587415">
    <property type="component" value="Unassembled WGS sequence"/>
</dbReference>
<dbReference type="EMBL" id="JAATJM010000002">
    <property type="protein sequence ID" value="NJC42231.1"/>
    <property type="molecule type" value="Genomic_DNA"/>
</dbReference>
<gene>
    <name evidence="2" type="ORF">GGQ87_002526</name>
</gene>
<feature type="transmembrane region" description="Helical" evidence="1">
    <location>
        <begin position="12"/>
        <end position="36"/>
    </location>
</feature>
<reference evidence="2 3" key="1">
    <citation type="submission" date="2020-03" db="EMBL/GenBank/DDBJ databases">
        <title>Genomic Encyclopedia of Type Strains, Phase IV (KMG-IV): sequencing the most valuable type-strain genomes for metagenomic binning, comparative biology and taxonomic classification.</title>
        <authorList>
            <person name="Goeker M."/>
        </authorList>
    </citation>
    <scope>NUCLEOTIDE SEQUENCE [LARGE SCALE GENOMIC DNA]</scope>
    <source>
        <strain evidence="2 3">DSM 4736</strain>
    </source>
</reference>
<keyword evidence="1" id="KW-0472">Membrane</keyword>
<feature type="transmembrane region" description="Helical" evidence="1">
    <location>
        <begin position="42"/>
        <end position="61"/>
    </location>
</feature>
<keyword evidence="1" id="KW-0812">Transmembrane</keyword>
<evidence type="ECO:0000256" key="1">
    <source>
        <dbReference type="SAM" id="Phobius"/>
    </source>
</evidence>
<evidence type="ECO:0000313" key="3">
    <source>
        <dbReference type="Proteomes" id="UP000587415"/>
    </source>
</evidence>
<sequence>MADAPTPAAWRIIMFAGLGDIVFGVGIAAAGLMGFLGEEGEIYAIVGGVMAVFGAGIIVWARNNLSKAESRRGDLN</sequence>
<accession>A0A7X6BQ53</accession>
<dbReference type="RefSeq" id="WP_168048285.1">
    <property type="nucleotide sequence ID" value="NZ_JAATJM010000002.1"/>
</dbReference>
<proteinExistence type="predicted"/>
<protein>
    <submittedName>
        <fullName evidence="2">Uncharacterized protein</fullName>
    </submittedName>
</protein>
<evidence type="ECO:0000313" key="2">
    <source>
        <dbReference type="EMBL" id="NJC42231.1"/>
    </source>
</evidence>
<keyword evidence="3" id="KW-1185">Reference proteome</keyword>
<name>A0A7X6BQ53_9CAUL</name>